<dbReference type="SUPFAM" id="SSF48452">
    <property type="entry name" value="TPR-like"/>
    <property type="match status" value="1"/>
</dbReference>
<dbReference type="AlphaFoldDB" id="A0AAU7DCM9"/>
<dbReference type="InterPro" id="IPR011990">
    <property type="entry name" value="TPR-like_helical_dom_sf"/>
</dbReference>
<protein>
    <submittedName>
        <fullName evidence="2">Tetratricopeptide repeat protein</fullName>
    </submittedName>
</protein>
<feature type="repeat" description="TPR" evidence="1">
    <location>
        <begin position="147"/>
        <end position="180"/>
    </location>
</feature>
<organism evidence="2">
    <name type="scientific">Telmatobacter sp. DSM 110680</name>
    <dbReference type="NCBI Taxonomy" id="3036704"/>
    <lineage>
        <taxon>Bacteria</taxon>
        <taxon>Pseudomonadati</taxon>
        <taxon>Acidobacteriota</taxon>
        <taxon>Terriglobia</taxon>
        <taxon>Terriglobales</taxon>
        <taxon>Acidobacteriaceae</taxon>
        <taxon>Telmatobacter</taxon>
    </lineage>
</organism>
<evidence type="ECO:0000313" key="2">
    <source>
        <dbReference type="EMBL" id="XBH15434.1"/>
    </source>
</evidence>
<dbReference type="PROSITE" id="PS50005">
    <property type="entry name" value="TPR"/>
    <property type="match status" value="2"/>
</dbReference>
<accession>A0AAU7DCM9</accession>
<dbReference type="RefSeq" id="WP_348260667.1">
    <property type="nucleotide sequence ID" value="NZ_CP121196.1"/>
</dbReference>
<dbReference type="SMART" id="SM00028">
    <property type="entry name" value="TPR"/>
    <property type="match status" value="3"/>
</dbReference>
<name>A0AAU7DCM9_9BACT</name>
<gene>
    <name evidence="2" type="ORF">P8935_12725</name>
</gene>
<feature type="repeat" description="TPR" evidence="1">
    <location>
        <begin position="67"/>
        <end position="100"/>
    </location>
</feature>
<keyword evidence="1" id="KW-0802">TPR repeat</keyword>
<dbReference type="Gene3D" id="1.25.40.10">
    <property type="entry name" value="Tetratricopeptide repeat domain"/>
    <property type="match status" value="2"/>
</dbReference>
<sequence>MRTLVLSAILLSTIWVARTQEPVPAGKKDPEALNATIVAARKATAERRFADSEAMMAKVTADNPKLILPWVELGLAQLGLKKYPEAENSFKMALGVDPASNERAHSQDFYQSSDKRDAVAPTATRNTRNTVGGEVNNAQSRTPDIKGVSWASLGEIYVHEGKLKDALEAFDNAAASFPVQAAQYRRNETISFFQVGNSDAQLAAAEKAIALDPSRAAMYYFKGQALVSKATVDPKTQQMVLPPGCADAYQKYLELDPNGPYSADAKGVLAGAGIPVKAGKK</sequence>
<dbReference type="InterPro" id="IPR019734">
    <property type="entry name" value="TPR_rpt"/>
</dbReference>
<dbReference type="EMBL" id="CP121196">
    <property type="protein sequence ID" value="XBH15434.1"/>
    <property type="molecule type" value="Genomic_DNA"/>
</dbReference>
<reference evidence="2" key="1">
    <citation type="submission" date="2023-03" db="EMBL/GenBank/DDBJ databases">
        <title>Edaphobacter sp.</title>
        <authorList>
            <person name="Huber K.J."/>
            <person name="Papendorf J."/>
            <person name="Pilke C."/>
            <person name="Bunk B."/>
            <person name="Sproeer C."/>
            <person name="Pester M."/>
        </authorList>
    </citation>
    <scope>NUCLEOTIDE SEQUENCE</scope>
    <source>
        <strain evidence="2">DSM 110680</strain>
    </source>
</reference>
<evidence type="ECO:0000256" key="1">
    <source>
        <dbReference type="PROSITE-ProRule" id="PRU00339"/>
    </source>
</evidence>
<proteinExistence type="predicted"/>